<dbReference type="GeneTree" id="ENSGT00940000171175"/>
<dbReference type="FunFam" id="2.60.40.10:FF:000746">
    <property type="entry name" value="Tissue factor"/>
    <property type="match status" value="1"/>
</dbReference>
<dbReference type="EMBL" id="JW869373">
    <property type="protein sequence ID" value="AFP01891.1"/>
    <property type="molecule type" value="mRNA"/>
</dbReference>
<evidence type="ECO:0000313" key="22">
    <source>
        <dbReference type="Proteomes" id="UP000314986"/>
    </source>
</evidence>
<keyword evidence="11 17" id="KW-0472">Membrane</keyword>
<dbReference type="Ensembl" id="ENSCMIT00000010980.1">
    <property type="protein sequence ID" value="ENSCMIP00000010703.1"/>
    <property type="gene ID" value="ENSCMIG00000005641.1"/>
</dbReference>
<evidence type="ECO:0000256" key="17">
    <source>
        <dbReference type="SAM" id="Phobius"/>
    </source>
</evidence>
<reference evidence="22" key="2">
    <citation type="journal article" date="2007" name="PLoS Biol.">
        <title>Survey sequencing and comparative analysis of the elephant shark (Callorhinchus milii) genome.</title>
        <authorList>
            <person name="Venkatesh B."/>
            <person name="Kirkness E.F."/>
            <person name="Loh Y.H."/>
            <person name="Halpern A.L."/>
            <person name="Lee A.P."/>
            <person name="Johnson J."/>
            <person name="Dandona N."/>
            <person name="Viswanathan L.D."/>
            <person name="Tay A."/>
            <person name="Venter J.C."/>
            <person name="Strausberg R.L."/>
            <person name="Brenner S."/>
        </authorList>
    </citation>
    <scope>NUCLEOTIDE SEQUENCE [LARGE SCALE GENOMIC DNA]</scope>
</reference>
<accession>V9KSP0</accession>
<dbReference type="GO" id="GO:0005886">
    <property type="term" value="C:plasma membrane"/>
    <property type="evidence" value="ECO:0007669"/>
    <property type="project" value="TreeGrafter"/>
</dbReference>
<evidence type="ECO:0000256" key="4">
    <source>
        <dbReference type="ARBA" id="ARBA00011184"/>
    </source>
</evidence>
<evidence type="ECO:0000256" key="16">
    <source>
        <dbReference type="ARBA" id="ARBA00031171"/>
    </source>
</evidence>
<evidence type="ECO:0000256" key="12">
    <source>
        <dbReference type="ARBA" id="ARBA00023139"/>
    </source>
</evidence>
<evidence type="ECO:0000256" key="2">
    <source>
        <dbReference type="ARBA" id="ARBA00004479"/>
    </source>
</evidence>
<dbReference type="Proteomes" id="UP000314986">
    <property type="component" value="Unassembled WGS sequence"/>
</dbReference>
<dbReference type="RefSeq" id="XP_007885313.1">
    <property type="nucleotide sequence ID" value="XM_007887122.2"/>
</dbReference>
<comment type="subcellular location">
    <subcellularLocation>
        <location evidence="2">Membrane</location>
        <topology evidence="2">Single-pass type I membrane protein</topology>
    </subcellularLocation>
</comment>
<keyword evidence="8" id="KW-0732">Signal</keyword>
<dbReference type="OrthoDB" id="8942372at2759"/>
<sequence>MGRVSDCAILLGFAMVCLHGGAVSGLLSAATNVTWKSILFRTELRWDPPLADFVYTVRVKGKRTDWKKKPECTRAKITRCDITSLLENVTDTYNIEIMTYSQESTDEPEEAPHAEALPITPYKDTEFGQADFEIILINKTKVQVSIKDQLTFIRFPDGTLKTLRDIYGATLLHDLIYFKDGTSGKKTITTNSQKILIDVEEDFKYCFNILPRVISPYIKGPSSANKCTTNQISILGEYNVGVFAAVIIGILVLVIIVVVIAVVLNKKKQVKEESEMYHLKPV</sequence>
<dbReference type="PANTHER" id="PTHR20859:SF22">
    <property type="entry name" value="TISSUE FACTOR"/>
    <property type="match status" value="1"/>
</dbReference>
<comment type="function">
    <text evidence="1">Initiates blood coagulation by forming a complex with circulating factor VII or VIIa. The [TF:VIIa] complex activates factors IX or X by specific limited proteolysis. TF plays a role in normal hemostasis by initiating the cell-surface assembly and propagation of the coagulation protease cascade.</text>
</comment>
<evidence type="ECO:0000256" key="9">
    <source>
        <dbReference type="ARBA" id="ARBA00022989"/>
    </source>
</evidence>
<feature type="domain" description="Interferon/interleukin receptor" evidence="19">
    <location>
        <begin position="125"/>
        <end position="229"/>
    </location>
</feature>
<keyword evidence="10" id="KW-0094">Blood coagulation</keyword>
<dbReference type="InterPro" id="IPR003961">
    <property type="entry name" value="FN3_dom"/>
</dbReference>
<proteinExistence type="evidence at transcript level"/>
<dbReference type="InterPro" id="IPR036116">
    <property type="entry name" value="FN3_sf"/>
</dbReference>
<evidence type="ECO:0000256" key="7">
    <source>
        <dbReference type="ARBA" id="ARBA00022696"/>
    </source>
</evidence>
<evidence type="ECO:0000256" key="6">
    <source>
        <dbReference type="ARBA" id="ARBA00022692"/>
    </source>
</evidence>
<dbReference type="InterPro" id="IPR013783">
    <property type="entry name" value="Ig-like_fold"/>
</dbReference>
<dbReference type="GO" id="GO:0007596">
    <property type="term" value="P:blood coagulation"/>
    <property type="evidence" value="ECO:0007669"/>
    <property type="project" value="UniProtKB-KW"/>
</dbReference>
<feature type="transmembrane region" description="Helical" evidence="17">
    <location>
        <begin position="240"/>
        <end position="264"/>
    </location>
</feature>
<reference evidence="21" key="4">
    <citation type="submission" date="2025-05" db="UniProtKB">
        <authorList>
            <consortium name="Ensembl"/>
        </authorList>
    </citation>
    <scope>IDENTIFICATION</scope>
</reference>
<dbReference type="PANTHER" id="PTHR20859">
    <property type="entry name" value="INTERFERON/INTERLEUKIN RECEPTOR"/>
    <property type="match status" value="1"/>
</dbReference>
<keyword evidence="6 17" id="KW-0812">Transmembrane</keyword>
<dbReference type="Pfam" id="PF09294">
    <property type="entry name" value="Interfer-bind"/>
    <property type="match status" value="1"/>
</dbReference>
<keyword evidence="9 17" id="KW-1133">Transmembrane helix</keyword>
<dbReference type="CTD" id="550423"/>
<keyword evidence="22" id="KW-1185">Reference proteome</keyword>
<dbReference type="Gene3D" id="2.60.40.10">
    <property type="entry name" value="Immunoglobulins"/>
    <property type="match status" value="2"/>
</dbReference>
<evidence type="ECO:0000259" key="19">
    <source>
        <dbReference type="Pfam" id="PF09294"/>
    </source>
</evidence>
<dbReference type="InterPro" id="IPR001187">
    <property type="entry name" value="Tissue_factor"/>
</dbReference>
<reference evidence="20 22" key="3">
    <citation type="journal article" date="2014" name="Nature">
        <title>Elephant shark genome provides unique insights into gnathostome evolution.</title>
        <authorList>
            <consortium name="International Elephant Shark Genome Sequencing Consortium"/>
            <person name="Venkatesh B."/>
            <person name="Lee A.P."/>
            <person name="Ravi V."/>
            <person name="Maurya A.K."/>
            <person name="Lian M.M."/>
            <person name="Swann J.B."/>
            <person name="Ohta Y."/>
            <person name="Flajnik M.F."/>
            <person name="Sutoh Y."/>
            <person name="Kasahara M."/>
            <person name="Hoon S."/>
            <person name="Gangu V."/>
            <person name="Roy S.W."/>
            <person name="Irimia M."/>
            <person name="Korzh V."/>
            <person name="Kondrychyn I."/>
            <person name="Lim Z.W."/>
            <person name="Tay B.H."/>
            <person name="Tohari S."/>
            <person name="Kong K.W."/>
            <person name="Ho S."/>
            <person name="Lorente-Galdos B."/>
            <person name="Quilez J."/>
            <person name="Marques-Bonet T."/>
            <person name="Raney B.J."/>
            <person name="Ingham P.W."/>
            <person name="Tay A."/>
            <person name="Hillier L.W."/>
            <person name="Minx P."/>
            <person name="Boehm T."/>
            <person name="Wilson R.K."/>
            <person name="Brenner S."/>
            <person name="Warren W.C."/>
        </authorList>
    </citation>
    <scope>NUCLEOTIDE SEQUENCE</scope>
    <source>
        <tissue evidence="20">Brain</tissue>
    </source>
</reference>
<dbReference type="PRINTS" id="PR00346">
    <property type="entry name" value="TISSUEFACTOR"/>
</dbReference>
<gene>
    <name evidence="21" type="primary">f3b</name>
</gene>
<dbReference type="KEGG" id="cmk:103174643"/>
<dbReference type="SUPFAM" id="SSF49265">
    <property type="entry name" value="Fibronectin type III"/>
    <property type="match status" value="2"/>
</dbReference>
<evidence type="ECO:0000256" key="10">
    <source>
        <dbReference type="ARBA" id="ARBA00023084"/>
    </source>
</evidence>
<keyword evidence="13" id="KW-1015">Disulfide bond</keyword>
<organism evidence="20">
    <name type="scientific">Callorhinchus milii</name>
    <name type="common">Ghost shark</name>
    <dbReference type="NCBI Taxonomy" id="7868"/>
    <lineage>
        <taxon>Eukaryota</taxon>
        <taxon>Metazoa</taxon>
        <taxon>Chordata</taxon>
        <taxon>Craniata</taxon>
        <taxon>Vertebrata</taxon>
        <taxon>Chondrichthyes</taxon>
        <taxon>Holocephali</taxon>
        <taxon>Chimaeriformes</taxon>
        <taxon>Callorhinchidae</taxon>
        <taxon>Callorhinchus</taxon>
    </lineage>
</organism>
<evidence type="ECO:0000256" key="3">
    <source>
        <dbReference type="ARBA" id="ARBA00009197"/>
    </source>
</evidence>
<evidence type="ECO:0000256" key="15">
    <source>
        <dbReference type="ARBA" id="ARBA00023288"/>
    </source>
</evidence>
<evidence type="ECO:0000256" key="8">
    <source>
        <dbReference type="ARBA" id="ARBA00022729"/>
    </source>
</evidence>
<dbReference type="AlphaFoldDB" id="V9KSP0"/>
<evidence type="ECO:0000256" key="11">
    <source>
        <dbReference type="ARBA" id="ARBA00023136"/>
    </source>
</evidence>
<evidence type="ECO:0000256" key="5">
    <source>
        <dbReference type="ARBA" id="ARBA00018722"/>
    </source>
</evidence>
<feature type="domain" description="Fibronectin type-III" evidence="18">
    <location>
        <begin position="9"/>
        <end position="105"/>
    </location>
</feature>
<dbReference type="InterPro" id="IPR015373">
    <property type="entry name" value="Interferon/interleukin_rcp_dom"/>
</dbReference>
<evidence type="ECO:0000313" key="21">
    <source>
        <dbReference type="Ensembl" id="ENSCMIP00000010703.1"/>
    </source>
</evidence>
<dbReference type="OMA" id="PINYVYT"/>
<dbReference type="InterPro" id="IPR050650">
    <property type="entry name" value="Type-II_Cytokine-TF_Rcpt"/>
</dbReference>
<keyword evidence="12" id="KW-0564">Palmitate</keyword>
<evidence type="ECO:0000256" key="13">
    <source>
        <dbReference type="ARBA" id="ARBA00023157"/>
    </source>
</evidence>
<evidence type="ECO:0000256" key="1">
    <source>
        <dbReference type="ARBA" id="ARBA00002201"/>
    </source>
</evidence>
<keyword evidence="15" id="KW-0449">Lipoprotein</keyword>
<keyword evidence="14" id="KW-0325">Glycoprotein</keyword>
<protein>
    <recommendedName>
        <fullName evidence="5">Tissue factor</fullName>
    </recommendedName>
    <alternativeName>
        <fullName evidence="16">Coagulation factor III</fullName>
    </alternativeName>
</protein>
<comment type="similarity">
    <text evidence="3">Belongs to the tissue factor family.</text>
</comment>
<dbReference type="Pfam" id="PF01108">
    <property type="entry name" value="Tissue_fac"/>
    <property type="match status" value="1"/>
</dbReference>
<reference evidence="22" key="1">
    <citation type="journal article" date="2006" name="Science">
        <title>Ancient noncoding elements conserved in the human genome.</title>
        <authorList>
            <person name="Venkatesh B."/>
            <person name="Kirkness E.F."/>
            <person name="Loh Y.H."/>
            <person name="Halpern A.L."/>
            <person name="Lee A.P."/>
            <person name="Johnson J."/>
            <person name="Dandona N."/>
            <person name="Viswanathan L.D."/>
            <person name="Tay A."/>
            <person name="Venter J.C."/>
            <person name="Strausberg R.L."/>
            <person name="Brenner S."/>
        </authorList>
    </citation>
    <scope>NUCLEOTIDE SEQUENCE [LARGE SCALE GENOMIC DNA]</scope>
</reference>
<dbReference type="STRING" id="7868.ENSCMIP00000010703"/>
<keyword evidence="7" id="KW-0356">Hemostasis</keyword>
<dbReference type="GO" id="GO:0004896">
    <property type="term" value="F:cytokine receptor activity"/>
    <property type="evidence" value="ECO:0007669"/>
    <property type="project" value="TreeGrafter"/>
</dbReference>
<evidence type="ECO:0000256" key="14">
    <source>
        <dbReference type="ARBA" id="ARBA00023180"/>
    </source>
</evidence>
<evidence type="ECO:0000313" key="20">
    <source>
        <dbReference type="EMBL" id="AFP01891.1"/>
    </source>
</evidence>
<comment type="subunit">
    <text evidence="4">Interacts with HSPE; the interaction, inhibited by heparin, promotes the generation of activated factor X and activates coagulation in the presence of activated factor VII.</text>
</comment>
<dbReference type="GeneID" id="103174643"/>
<evidence type="ECO:0000259" key="18">
    <source>
        <dbReference type="Pfam" id="PF01108"/>
    </source>
</evidence>
<name>V9KSP0_CALMI</name>